<keyword evidence="1" id="KW-0732">Signal</keyword>
<sequence>MATHNHRRARAFRTGALLSAMFSITACAGKHADEAADGNLRILSISSPDYHGAPGDPLEDACQAWTLSPQQVDRFFRSSQTYSEVPYGEFYQVACGVSGRLSAEGRVWTFQINGGGTAIWRNGETMRHFGCASETCEPLLLLPPDGMAPD</sequence>
<keyword evidence="3" id="KW-1185">Reference proteome</keyword>
<evidence type="ECO:0000313" key="2">
    <source>
        <dbReference type="EMBL" id="MDR7194522.1"/>
    </source>
</evidence>
<gene>
    <name evidence="2" type="ORF">J2W68_003270</name>
</gene>
<protein>
    <recommendedName>
        <fullName evidence="4">Lipoprotein</fullName>
    </recommendedName>
</protein>
<dbReference type="Proteomes" id="UP001256588">
    <property type="component" value="Unassembled WGS sequence"/>
</dbReference>
<evidence type="ECO:0000313" key="3">
    <source>
        <dbReference type="Proteomes" id="UP001256588"/>
    </source>
</evidence>
<dbReference type="EMBL" id="JAVDWO010000016">
    <property type="protein sequence ID" value="MDR7194522.1"/>
    <property type="molecule type" value="Genomic_DNA"/>
</dbReference>
<dbReference type="RefSeq" id="WP_310237930.1">
    <property type="nucleotide sequence ID" value="NZ_JAVDWO010000016.1"/>
</dbReference>
<organism evidence="2 3">
    <name type="scientific">Luteimonas terrae</name>
    <dbReference type="NCBI Taxonomy" id="1530191"/>
    <lineage>
        <taxon>Bacteria</taxon>
        <taxon>Pseudomonadati</taxon>
        <taxon>Pseudomonadota</taxon>
        <taxon>Gammaproteobacteria</taxon>
        <taxon>Lysobacterales</taxon>
        <taxon>Lysobacteraceae</taxon>
        <taxon>Luteimonas</taxon>
    </lineage>
</organism>
<proteinExistence type="predicted"/>
<feature type="chain" id="PRO_5045921508" description="Lipoprotein" evidence="1">
    <location>
        <begin position="29"/>
        <end position="150"/>
    </location>
</feature>
<evidence type="ECO:0008006" key="4">
    <source>
        <dbReference type="Google" id="ProtNLM"/>
    </source>
</evidence>
<accession>A0ABU1Y0G7</accession>
<name>A0ABU1Y0G7_9GAMM</name>
<feature type="signal peptide" evidence="1">
    <location>
        <begin position="1"/>
        <end position="28"/>
    </location>
</feature>
<reference evidence="2 3" key="1">
    <citation type="submission" date="2023-07" db="EMBL/GenBank/DDBJ databases">
        <title>Sorghum-associated microbial communities from plants grown in Nebraska, USA.</title>
        <authorList>
            <person name="Schachtman D."/>
        </authorList>
    </citation>
    <scope>NUCLEOTIDE SEQUENCE [LARGE SCALE GENOMIC DNA]</scope>
    <source>
        <strain evidence="2 3">4099</strain>
    </source>
</reference>
<comment type="caution">
    <text evidence="2">The sequence shown here is derived from an EMBL/GenBank/DDBJ whole genome shotgun (WGS) entry which is preliminary data.</text>
</comment>
<dbReference type="PROSITE" id="PS51257">
    <property type="entry name" value="PROKAR_LIPOPROTEIN"/>
    <property type="match status" value="1"/>
</dbReference>
<evidence type="ECO:0000256" key="1">
    <source>
        <dbReference type="SAM" id="SignalP"/>
    </source>
</evidence>